<name>A0A246FM98_9BACT</name>
<dbReference type="SUPFAM" id="SSF49464">
    <property type="entry name" value="Carboxypeptidase regulatory domain-like"/>
    <property type="match status" value="1"/>
</dbReference>
<evidence type="ECO:0000256" key="3">
    <source>
        <dbReference type="ARBA" id="ARBA00022452"/>
    </source>
</evidence>
<dbReference type="GO" id="GO:0009279">
    <property type="term" value="C:cell outer membrane"/>
    <property type="evidence" value="ECO:0007669"/>
    <property type="project" value="UniProtKB-SubCell"/>
</dbReference>
<comment type="similarity">
    <text evidence="8">Belongs to the TonB-dependent receptor family.</text>
</comment>
<evidence type="ECO:0000256" key="8">
    <source>
        <dbReference type="PROSITE-ProRule" id="PRU01360"/>
    </source>
</evidence>
<feature type="domain" description="TonB-dependent receptor plug" evidence="10">
    <location>
        <begin position="118"/>
        <end position="242"/>
    </location>
</feature>
<dbReference type="RefSeq" id="WP_088463634.1">
    <property type="nucleotide sequence ID" value="NZ_NIRR01000007.1"/>
</dbReference>
<dbReference type="GO" id="GO:0015344">
    <property type="term" value="F:siderophore uptake transmembrane transporter activity"/>
    <property type="evidence" value="ECO:0007669"/>
    <property type="project" value="TreeGrafter"/>
</dbReference>
<comment type="caution">
    <text evidence="11">The sequence shown here is derived from an EMBL/GenBank/DDBJ whole genome shotgun (WGS) entry which is preliminary data.</text>
</comment>
<evidence type="ECO:0000256" key="2">
    <source>
        <dbReference type="ARBA" id="ARBA00022448"/>
    </source>
</evidence>
<dbReference type="OrthoDB" id="9768177at2"/>
<dbReference type="Gene3D" id="2.40.170.20">
    <property type="entry name" value="TonB-dependent receptor, beta-barrel domain"/>
    <property type="match status" value="1"/>
</dbReference>
<dbReference type="InterPro" id="IPR036942">
    <property type="entry name" value="Beta-barrel_TonB_sf"/>
</dbReference>
<sequence>MRKILLTAALLAPVLLQQVAAQNRQISGRVTDRSSGQGLPGVTVLVKGTTVGVSTNSDGSYTISAPSTATTLTFSSIGFVPVERPIGTESTIDIGLATDSKVLNEVIVTAQNVERTRNSLPYAATQVDGENITKARNPSFINGLSGKVAGVNIRQSNGIGGSSNILIRGTSSLFGNNQPLFVVDGVPISNANTNTAGQQTGRGGYDYGNAATDINPDDIASTTILKGAAATALYGERAGNGVIIITTKKGRKGIGVTINTGATGGRIDRSTFMKYQKEYGAGYGTYYEDASGFFLSRDIDGDGVEDLVAPLSEDASYGARFDPNLNVYQWDAFDPSSPNFGKARPWVAADNGPEAFFKTALTLNNSVIVDGGTENGTFKLGYTSIRDKGVLENSEVNKNILNFGGSLNLTPKITVSSSVNYSRVDGKGRYGTGYGDGNVMTNFRQWWQTNVDLKEQKAAFERTGRNVTYNFADPTNLTPIYWNNPYWVRNKNFETDSRNRIFGNAAATYKVTDWFNVLGRVSVDSYDEVQEERIAIGSVGLSNYSRFNRTSREYNYDLIGNFSKNINESISLRGLLGANVRRQQFSSIFAETNGGLIVPDLYSLSNSVSDPVPPIEDETRVGVDGIFASATLGFREMVFVDLTVRRDKSTTLPSSNNTFVYPSAAVGFVFSELLKDVSWLSYGKVRANYAEVGQGADPQSVLTNYSKVTTYNSNPLFSLPGTRNNPDLKPLRTKSSEAGIEMNFLRNRVGFDFTVYQRNTIDQILPITLSTATGYNSRFVNSGEVRNRGVEISGFVTPVKLADFSWTVNANWTRNRNEVLSLFGDFDNIVLATYQGGVSSNYAIGQPAGIIRGANLVYKDGQKVVGANGYYAQTVSSNEIIGDPNPEWTAGVTNTFNYKGIGFYFLLDIRKGGDIFSLDRYYGLATGMQPETAGLNDLGNPSRLPISEGGGVILPGVLADGTPNTKRVSNTNFGLYGYRRNPAGAFVYDGGFVKLREVSLSYSLPTSIVSKFGAIRGVDFSVVGRNLWILHKNLPDADPEDALSSGNRGQGYSSGSFPAVRTLGGNIRLSF</sequence>
<keyword evidence="7 8" id="KW-0998">Cell outer membrane</keyword>
<evidence type="ECO:0000259" key="10">
    <source>
        <dbReference type="Pfam" id="PF07715"/>
    </source>
</evidence>
<comment type="subcellular location">
    <subcellularLocation>
        <location evidence="1 8">Cell outer membrane</location>
        <topology evidence="1 8">Multi-pass membrane protein</topology>
    </subcellularLocation>
</comment>
<evidence type="ECO:0000256" key="4">
    <source>
        <dbReference type="ARBA" id="ARBA00022692"/>
    </source>
</evidence>
<evidence type="ECO:0000313" key="11">
    <source>
        <dbReference type="EMBL" id="OWP63853.1"/>
    </source>
</evidence>
<dbReference type="Pfam" id="PF13715">
    <property type="entry name" value="CarbopepD_reg_2"/>
    <property type="match status" value="1"/>
</dbReference>
<organism evidence="11 12">
    <name type="scientific">Hymenobacter amundsenii</name>
    <dbReference type="NCBI Taxonomy" id="2006685"/>
    <lineage>
        <taxon>Bacteria</taxon>
        <taxon>Pseudomonadati</taxon>
        <taxon>Bacteroidota</taxon>
        <taxon>Cytophagia</taxon>
        <taxon>Cytophagales</taxon>
        <taxon>Hymenobacteraceae</taxon>
        <taxon>Hymenobacter</taxon>
    </lineage>
</organism>
<dbReference type="PANTHER" id="PTHR30069:SF29">
    <property type="entry name" value="HEMOGLOBIN AND HEMOGLOBIN-HAPTOGLOBIN-BINDING PROTEIN 1-RELATED"/>
    <property type="match status" value="1"/>
</dbReference>
<dbReference type="Pfam" id="PF07715">
    <property type="entry name" value="Plug"/>
    <property type="match status" value="1"/>
</dbReference>
<dbReference type="PANTHER" id="PTHR30069">
    <property type="entry name" value="TONB-DEPENDENT OUTER MEMBRANE RECEPTOR"/>
    <property type="match status" value="1"/>
</dbReference>
<keyword evidence="12" id="KW-1185">Reference proteome</keyword>
<dbReference type="InterPro" id="IPR039426">
    <property type="entry name" value="TonB-dep_rcpt-like"/>
</dbReference>
<dbReference type="NCBIfam" id="TIGR04056">
    <property type="entry name" value="OMP_RagA_SusC"/>
    <property type="match status" value="1"/>
</dbReference>
<evidence type="ECO:0000313" key="12">
    <source>
        <dbReference type="Proteomes" id="UP000197277"/>
    </source>
</evidence>
<keyword evidence="2 8" id="KW-0813">Transport</keyword>
<dbReference type="NCBIfam" id="TIGR04057">
    <property type="entry name" value="SusC_RagA_signa"/>
    <property type="match status" value="1"/>
</dbReference>
<evidence type="ECO:0000256" key="9">
    <source>
        <dbReference type="SAM" id="SignalP"/>
    </source>
</evidence>
<dbReference type="InterPro" id="IPR037066">
    <property type="entry name" value="Plug_dom_sf"/>
</dbReference>
<keyword evidence="3 8" id="KW-1134">Transmembrane beta strand</keyword>
<dbReference type="InterPro" id="IPR023997">
    <property type="entry name" value="TonB-dep_OMP_SusC/RagA_CS"/>
</dbReference>
<dbReference type="InterPro" id="IPR012910">
    <property type="entry name" value="Plug_dom"/>
</dbReference>
<proteinExistence type="inferred from homology"/>
<dbReference type="AlphaFoldDB" id="A0A246FM98"/>
<keyword evidence="5 9" id="KW-0732">Signal</keyword>
<dbReference type="Proteomes" id="UP000197277">
    <property type="component" value="Unassembled WGS sequence"/>
</dbReference>
<dbReference type="InterPro" id="IPR023996">
    <property type="entry name" value="TonB-dep_OMP_SusC/RagA"/>
</dbReference>
<protein>
    <submittedName>
        <fullName evidence="11">SusC/RagA family protein</fullName>
    </submittedName>
</protein>
<dbReference type="Gene3D" id="2.170.130.10">
    <property type="entry name" value="TonB-dependent receptor, plug domain"/>
    <property type="match status" value="1"/>
</dbReference>
<keyword evidence="6 8" id="KW-0472">Membrane</keyword>
<dbReference type="Gene3D" id="2.60.40.1120">
    <property type="entry name" value="Carboxypeptidase-like, regulatory domain"/>
    <property type="match status" value="1"/>
</dbReference>
<dbReference type="EMBL" id="NIRR01000007">
    <property type="protein sequence ID" value="OWP63853.1"/>
    <property type="molecule type" value="Genomic_DNA"/>
</dbReference>
<dbReference type="GO" id="GO:0044718">
    <property type="term" value="P:siderophore transmembrane transport"/>
    <property type="evidence" value="ECO:0007669"/>
    <property type="project" value="TreeGrafter"/>
</dbReference>
<gene>
    <name evidence="11" type="ORF">CDA63_06475</name>
</gene>
<evidence type="ECO:0000256" key="5">
    <source>
        <dbReference type="ARBA" id="ARBA00022729"/>
    </source>
</evidence>
<accession>A0A246FM98</accession>
<feature type="signal peptide" evidence="9">
    <location>
        <begin position="1"/>
        <end position="20"/>
    </location>
</feature>
<keyword evidence="4 8" id="KW-0812">Transmembrane</keyword>
<reference evidence="11 12" key="1">
    <citation type="submission" date="2017-06" db="EMBL/GenBank/DDBJ databases">
        <title>Hymenobacter amundsenii sp. nov. isolated from regoliths in Antarctica.</title>
        <authorList>
            <person name="Sedlacek I."/>
            <person name="Kralova S."/>
            <person name="Pantucek R."/>
            <person name="Svec P."/>
            <person name="Holochova P."/>
            <person name="Stankova E."/>
            <person name="Vrbovska V."/>
            <person name="Busse H.-J."/>
        </authorList>
    </citation>
    <scope>NUCLEOTIDE SEQUENCE [LARGE SCALE GENOMIC DNA]</scope>
    <source>
        <strain evidence="11 12">CCM 8682</strain>
    </source>
</reference>
<evidence type="ECO:0000256" key="1">
    <source>
        <dbReference type="ARBA" id="ARBA00004571"/>
    </source>
</evidence>
<dbReference type="PROSITE" id="PS52016">
    <property type="entry name" value="TONB_DEPENDENT_REC_3"/>
    <property type="match status" value="1"/>
</dbReference>
<feature type="chain" id="PRO_5012647967" evidence="9">
    <location>
        <begin position="21"/>
        <end position="1071"/>
    </location>
</feature>
<dbReference type="SUPFAM" id="SSF56935">
    <property type="entry name" value="Porins"/>
    <property type="match status" value="1"/>
</dbReference>
<evidence type="ECO:0000256" key="6">
    <source>
        <dbReference type="ARBA" id="ARBA00023136"/>
    </source>
</evidence>
<evidence type="ECO:0000256" key="7">
    <source>
        <dbReference type="ARBA" id="ARBA00023237"/>
    </source>
</evidence>
<dbReference type="InterPro" id="IPR008969">
    <property type="entry name" value="CarboxyPept-like_regulatory"/>
</dbReference>